<keyword evidence="5" id="KW-1185">Reference proteome</keyword>
<dbReference type="PANTHER" id="PTHR31286">
    <property type="entry name" value="GLYCINE-RICH CELL WALL STRUCTURAL PROTEIN 1.8-LIKE"/>
    <property type="match status" value="1"/>
</dbReference>
<organism evidence="4 5">
    <name type="scientific">Liquidambar formosana</name>
    <name type="common">Formosan gum</name>
    <dbReference type="NCBI Taxonomy" id="63359"/>
    <lineage>
        <taxon>Eukaryota</taxon>
        <taxon>Viridiplantae</taxon>
        <taxon>Streptophyta</taxon>
        <taxon>Embryophyta</taxon>
        <taxon>Tracheophyta</taxon>
        <taxon>Spermatophyta</taxon>
        <taxon>Magnoliopsida</taxon>
        <taxon>eudicotyledons</taxon>
        <taxon>Gunneridae</taxon>
        <taxon>Pentapetalae</taxon>
        <taxon>Saxifragales</taxon>
        <taxon>Altingiaceae</taxon>
        <taxon>Liquidambar</taxon>
    </lineage>
</organism>
<dbReference type="InterPro" id="IPR025836">
    <property type="entry name" value="Zn_knuckle_CX2CX4HX4C"/>
</dbReference>
<feature type="region of interest" description="Disordered" evidence="1">
    <location>
        <begin position="353"/>
        <end position="379"/>
    </location>
</feature>
<sequence length="379" mass="41951">MASPMDEISQLISQTANLCCDEIFLELPADSESEVNVVYLSLVGKVVPDRVINVHAVKAVLSRAWNLKQGISISCLAPNTFLFGLYDPIEWNRALHSGPWSISGSHLIVKEWSPSLVLEELNLSLSSFWVQAHGLPRDRKSLDNILRIGTLIGKVIVSDNPSIGPLIWRKFVRFKVEFNVWNLLRTSFVVEEKGSLDVWIQFRYERLSNFCYQYGRLSHISKACPYDITVLNSSSSNPCHSPMAFGPWLRADYGDSSDAMLPSGVRSKVVSHHSNSGFSGIKVVRDSQTLVLRVVNPPYSLPVTTFDAIVDVPLALDQQVLSTPPVSRPIGPITSDGINTEYLHHNIIPSPHSHVLSSSPTSQLVSNSLSHSNETILVS</sequence>
<dbReference type="InterPro" id="IPR025558">
    <property type="entry name" value="DUF4283"/>
</dbReference>
<protein>
    <recommendedName>
        <fullName evidence="6">DUF4283 domain-containing protein</fullName>
    </recommendedName>
</protein>
<feature type="compositionally biased region" description="Polar residues" evidence="1">
    <location>
        <begin position="363"/>
        <end position="379"/>
    </location>
</feature>
<gene>
    <name evidence="4" type="ORF">L1049_020392</name>
</gene>
<evidence type="ECO:0008006" key="6">
    <source>
        <dbReference type="Google" id="ProtNLM"/>
    </source>
</evidence>
<dbReference type="Pfam" id="PF14392">
    <property type="entry name" value="zf-CCHC_4"/>
    <property type="match status" value="1"/>
</dbReference>
<proteinExistence type="predicted"/>
<dbReference type="Pfam" id="PF14111">
    <property type="entry name" value="DUF4283"/>
    <property type="match status" value="1"/>
</dbReference>
<dbReference type="PANTHER" id="PTHR31286:SF167">
    <property type="entry name" value="OS09G0268800 PROTEIN"/>
    <property type="match status" value="1"/>
</dbReference>
<dbReference type="AlphaFoldDB" id="A0AAP0S8H5"/>
<comment type="caution">
    <text evidence="4">The sequence shown here is derived from an EMBL/GenBank/DDBJ whole genome shotgun (WGS) entry which is preliminary data.</text>
</comment>
<evidence type="ECO:0000313" key="5">
    <source>
        <dbReference type="Proteomes" id="UP001415857"/>
    </source>
</evidence>
<evidence type="ECO:0000313" key="4">
    <source>
        <dbReference type="EMBL" id="KAK9292422.1"/>
    </source>
</evidence>
<evidence type="ECO:0000259" key="2">
    <source>
        <dbReference type="Pfam" id="PF14111"/>
    </source>
</evidence>
<dbReference type="InterPro" id="IPR040256">
    <property type="entry name" value="At4g02000-like"/>
</dbReference>
<name>A0AAP0S8H5_LIQFO</name>
<reference evidence="4 5" key="1">
    <citation type="journal article" date="2024" name="Plant J.">
        <title>Genome sequences and population genomics reveal climatic adaptation and genomic divergence between two closely related sweetgum species.</title>
        <authorList>
            <person name="Xu W.Q."/>
            <person name="Ren C.Q."/>
            <person name="Zhang X.Y."/>
            <person name="Comes H.P."/>
            <person name="Liu X.H."/>
            <person name="Li Y.G."/>
            <person name="Kettle C.J."/>
            <person name="Jalonen R."/>
            <person name="Gaisberger H."/>
            <person name="Ma Y.Z."/>
            <person name="Qiu Y.X."/>
        </authorList>
    </citation>
    <scope>NUCLEOTIDE SEQUENCE [LARGE SCALE GENOMIC DNA]</scope>
    <source>
        <strain evidence="4">Hangzhou</strain>
    </source>
</reference>
<evidence type="ECO:0000256" key="1">
    <source>
        <dbReference type="SAM" id="MobiDB-lite"/>
    </source>
</evidence>
<accession>A0AAP0S8H5</accession>
<feature type="domain" description="DUF4283" evidence="2">
    <location>
        <begin position="40"/>
        <end position="119"/>
    </location>
</feature>
<evidence type="ECO:0000259" key="3">
    <source>
        <dbReference type="Pfam" id="PF14392"/>
    </source>
</evidence>
<feature type="domain" description="Zinc knuckle CX2CX4HX4C" evidence="3">
    <location>
        <begin position="191"/>
        <end position="226"/>
    </location>
</feature>
<dbReference type="EMBL" id="JBBPBK010000001">
    <property type="protein sequence ID" value="KAK9292422.1"/>
    <property type="molecule type" value="Genomic_DNA"/>
</dbReference>
<dbReference type="Proteomes" id="UP001415857">
    <property type="component" value="Unassembled WGS sequence"/>
</dbReference>
<feature type="compositionally biased region" description="Low complexity" evidence="1">
    <location>
        <begin position="353"/>
        <end position="362"/>
    </location>
</feature>